<evidence type="ECO:0000313" key="3">
    <source>
        <dbReference type="Proteomes" id="UP000626109"/>
    </source>
</evidence>
<dbReference type="Proteomes" id="UP000626109">
    <property type="component" value="Unassembled WGS sequence"/>
</dbReference>
<feature type="signal peptide" evidence="1">
    <location>
        <begin position="1"/>
        <end position="22"/>
    </location>
</feature>
<gene>
    <name evidence="2" type="ORF">PGLA2088_LOCUS37125</name>
</gene>
<comment type="caution">
    <text evidence="2">The sequence shown here is derived from an EMBL/GenBank/DDBJ whole genome shotgun (WGS) entry which is preliminary data.</text>
</comment>
<proteinExistence type="predicted"/>
<feature type="chain" id="PRO_5032718328" evidence="1">
    <location>
        <begin position="23"/>
        <end position="676"/>
    </location>
</feature>
<accession>A0A813KV70</accession>
<evidence type="ECO:0000256" key="1">
    <source>
        <dbReference type="SAM" id="SignalP"/>
    </source>
</evidence>
<name>A0A813KV70_POLGL</name>
<dbReference type="AlphaFoldDB" id="A0A813KV70"/>
<reference evidence="2" key="1">
    <citation type="submission" date="2021-02" db="EMBL/GenBank/DDBJ databases">
        <authorList>
            <person name="Dougan E. K."/>
            <person name="Rhodes N."/>
            <person name="Thang M."/>
            <person name="Chan C."/>
        </authorList>
    </citation>
    <scope>NUCLEOTIDE SEQUENCE</scope>
</reference>
<dbReference type="EMBL" id="CAJNNW010032366">
    <property type="protein sequence ID" value="CAE8712640.1"/>
    <property type="molecule type" value="Genomic_DNA"/>
</dbReference>
<keyword evidence="1" id="KW-0732">Signal</keyword>
<organism evidence="2 3">
    <name type="scientific">Polarella glacialis</name>
    <name type="common">Dinoflagellate</name>
    <dbReference type="NCBI Taxonomy" id="89957"/>
    <lineage>
        <taxon>Eukaryota</taxon>
        <taxon>Sar</taxon>
        <taxon>Alveolata</taxon>
        <taxon>Dinophyceae</taxon>
        <taxon>Suessiales</taxon>
        <taxon>Suessiaceae</taxon>
        <taxon>Polarella</taxon>
    </lineage>
</organism>
<protein>
    <submittedName>
        <fullName evidence="2">Uncharacterized protein</fullName>
    </submittedName>
</protein>
<evidence type="ECO:0000313" key="2">
    <source>
        <dbReference type="EMBL" id="CAE8712640.1"/>
    </source>
</evidence>
<sequence length="676" mass="75724">MFSWVLTPVLLVLLPHFHAATALSSDETCARLKDQKRADSLHAFRKAITGSATPDAYLRMARDAAVHDSLCNAYKPEGDLMVRATVDFLGDLGALGRREIGPMHGSQFDLTWWEADNLTGALYDPQLADQFFRTALEDTIFVLRACKANFFPDGGTLIALLRYGALSGDLGGGVVDLVDKDIDIQVLVQTQEEFETISQCVHNQLNDLNKGWRCIPEPIKGYKPEPDWSPWLYECVKHVLDEKRDPFVSYVEIQLFRYFVVDDHLELQLNCFTETCLNLTREKGSVSNMWYPQGACDAYGDTIPCPRDPLALLLKSAEYTDNSTVHIAIPAISVERGVYHSGTALLLRRGLSMSHMSRLQEHARRLHVAGKSSFYTYWFEADGSARQLQPVARHKIDIRQYDRHGGYFHYSPGLREVGDPVQDFFRRFSIFTSFWHLSILWRHSDGTTDFADILATCMSPAENITLVTILSYQPLIHRASRAILRVASRSPAHRSVLQEARPLELCSAYFVNVALSCDAGGDLEHAVVGEWCNRRFSRRADVLAPVADTSALTSALIGVSAFLAHSCKDIGRFLPADPGALPLTESIIFSRWLAAFQRALSRWAGPRRPIDRPFEKRLAIWAFIRIIFFASTGQSVASSMCRPDLSGIAAGAGYLLLNLTHSLDQCDVCCRFLTCY</sequence>